<name>A0ABR0U3V1_REHGL</name>
<keyword evidence="3" id="KW-1185">Reference proteome</keyword>
<dbReference type="SUPFAM" id="SSF55729">
    <property type="entry name" value="Acyl-CoA N-acyltransferases (Nat)"/>
    <property type="match status" value="1"/>
</dbReference>
<protein>
    <recommendedName>
        <fullName evidence="1">N-acetyltransferase domain-containing protein</fullName>
    </recommendedName>
</protein>
<evidence type="ECO:0000259" key="1">
    <source>
        <dbReference type="PROSITE" id="PS51186"/>
    </source>
</evidence>
<dbReference type="Pfam" id="PF13302">
    <property type="entry name" value="Acetyltransf_3"/>
    <property type="match status" value="1"/>
</dbReference>
<organism evidence="2 3">
    <name type="scientific">Rehmannia glutinosa</name>
    <name type="common">Chinese foxglove</name>
    <dbReference type="NCBI Taxonomy" id="99300"/>
    <lineage>
        <taxon>Eukaryota</taxon>
        <taxon>Viridiplantae</taxon>
        <taxon>Streptophyta</taxon>
        <taxon>Embryophyta</taxon>
        <taxon>Tracheophyta</taxon>
        <taxon>Spermatophyta</taxon>
        <taxon>Magnoliopsida</taxon>
        <taxon>eudicotyledons</taxon>
        <taxon>Gunneridae</taxon>
        <taxon>Pentapetalae</taxon>
        <taxon>asterids</taxon>
        <taxon>lamiids</taxon>
        <taxon>Lamiales</taxon>
        <taxon>Orobanchaceae</taxon>
        <taxon>Rehmannieae</taxon>
        <taxon>Rehmannia</taxon>
    </lineage>
</organism>
<evidence type="ECO:0000313" key="3">
    <source>
        <dbReference type="Proteomes" id="UP001318860"/>
    </source>
</evidence>
<dbReference type="InterPro" id="IPR016181">
    <property type="entry name" value="Acyl_CoA_acyltransferase"/>
</dbReference>
<comment type="caution">
    <text evidence="2">The sequence shown here is derived from an EMBL/GenBank/DDBJ whole genome shotgun (WGS) entry which is preliminary data.</text>
</comment>
<dbReference type="Proteomes" id="UP001318860">
    <property type="component" value="Unassembled WGS sequence"/>
</dbReference>
<dbReference type="InterPro" id="IPR000182">
    <property type="entry name" value="GNAT_dom"/>
</dbReference>
<accession>A0ABR0U3V1</accession>
<evidence type="ECO:0000313" key="2">
    <source>
        <dbReference type="EMBL" id="KAK6117178.1"/>
    </source>
</evidence>
<dbReference type="PROSITE" id="PS51186">
    <property type="entry name" value="GNAT"/>
    <property type="match status" value="1"/>
</dbReference>
<gene>
    <name evidence="2" type="ORF">DH2020_049057</name>
</gene>
<sequence length="182" mass="20781">MAENTTENHKRSSKISLRPIQLSHIDDFMVWATDDRVSQYCIWDTYTSKVQALDFIKNNAMPHPWFRVICVENRAVGSISVSPNSGNDSCRGELGYVLAYEHWGKGVATKVVKMVVSSIFREWPHLERLEAYVDANNKGSQRVLEKAGFIREAVLRKHRIIKGISRDMVVFSILSSDQHLDS</sequence>
<dbReference type="Gene3D" id="3.40.630.30">
    <property type="match status" value="1"/>
</dbReference>
<dbReference type="PANTHER" id="PTHR46067:SF27">
    <property type="entry name" value="ACYL-COA N-ACYLTRANSFERASES (NAT) SUPERFAMILY PROTEIN"/>
    <property type="match status" value="1"/>
</dbReference>
<feature type="domain" description="N-acetyltransferase" evidence="1">
    <location>
        <begin position="15"/>
        <end position="167"/>
    </location>
</feature>
<reference evidence="2 3" key="1">
    <citation type="journal article" date="2021" name="Comput. Struct. Biotechnol. J.">
        <title>De novo genome assembly of the potent medicinal plant Rehmannia glutinosa using nanopore technology.</title>
        <authorList>
            <person name="Ma L."/>
            <person name="Dong C."/>
            <person name="Song C."/>
            <person name="Wang X."/>
            <person name="Zheng X."/>
            <person name="Niu Y."/>
            <person name="Chen S."/>
            <person name="Feng W."/>
        </authorList>
    </citation>
    <scope>NUCLEOTIDE SEQUENCE [LARGE SCALE GENOMIC DNA]</scope>
    <source>
        <strain evidence="2">DH-2019</strain>
    </source>
</reference>
<dbReference type="PANTHER" id="PTHR46067">
    <property type="entry name" value="ACYL-COA N-ACYLTRANSFERASES (NAT) SUPERFAMILY PROTEIN"/>
    <property type="match status" value="1"/>
</dbReference>
<proteinExistence type="predicted"/>
<dbReference type="EMBL" id="JABTTQ020003471">
    <property type="protein sequence ID" value="KAK6117178.1"/>
    <property type="molecule type" value="Genomic_DNA"/>
</dbReference>